<evidence type="ECO:0000256" key="7">
    <source>
        <dbReference type="ARBA" id="ARBA00022723"/>
    </source>
</evidence>
<dbReference type="GO" id="GO:0051539">
    <property type="term" value="F:4 iron, 4 sulfur cluster binding"/>
    <property type="evidence" value="ECO:0007669"/>
    <property type="project" value="UniProtKB-KW"/>
</dbReference>
<feature type="domain" description="Serine dehydratase-like alpha subunit" evidence="13">
    <location>
        <begin position="1"/>
        <end position="82"/>
    </location>
</feature>
<protein>
    <recommendedName>
        <fullName evidence="4">L-serine ammonia-lyase</fullName>
        <ecNumber evidence="4">4.3.1.17</ecNumber>
    </recommendedName>
    <alternativeName>
        <fullName evidence="11">L-serine deaminase</fullName>
    </alternativeName>
</protein>
<dbReference type="PANTHER" id="PTHR30182">
    <property type="entry name" value="L-SERINE DEHYDRATASE"/>
    <property type="match status" value="1"/>
</dbReference>
<evidence type="ECO:0000256" key="5">
    <source>
        <dbReference type="ARBA" id="ARBA00022432"/>
    </source>
</evidence>
<evidence type="ECO:0000313" key="15">
    <source>
        <dbReference type="Proteomes" id="UP000246351"/>
    </source>
</evidence>
<name>A0A317Z3W9_STAPS</name>
<comment type="pathway">
    <text evidence="2">Carbohydrate biosynthesis; gluconeogenesis.</text>
</comment>
<keyword evidence="10 14" id="KW-0456">Lyase</keyword>
<evidence type="ECO:0000256" key="11">
    <source>
        <dbReference type="ARBA" id="ARBA00041766"/>
    </source>
</evidence>
<keyword evidence="5" id="KW-0312">Gluconeogenesis</keyword>
<feature type="non-terminal residue" evidence="14">
    <location>
        <position position="1"/>
    </location>
</feature>
<comment type="caution">
    <text evidence="14">The sequence shown here is derived from an EMBL/GenBank/DDBJ whole genome shotgun (WGS) entry which is preliminary data.</text>
</comment>
<dbReference type="InterPro" id="IPR051318">
    <property type="entry name" value="Fe-S_L-Ser"/>
</dbReference>
<keyword evidence="8" id="KW-0408">Iron</keyword>
<reference evidence="14 15" key="1">
    <citation type="journal article" date="2018" name="Vet. Microbiol.">
        <title>Clonal diversity and geographic distribution of methicillin-resistant Staphylococcus pseudintermedius from Australian animals: Discovery of novel sequence types.</title>
        <authorList>
            <person name="Worthing K.A."/>
            <person name="Abraham S."/>
            <person name="Coombs G.W."/>
            <person name="Pang S."/>
            <person name="Saputra S."/>
            <person name="Jordan D."/>
            <person name="Trott D.J."/>
            <person name="Norris J.M."/>
        </authorList>
    </citation>
    <scope>NUCLEOTIDE SEQUENCE [LARGE SCALE GENOMIC DNA]</scope>
    <source>
        <strain evidence="14 15">ST71 3</strain>
    </source>
</reference>
<evidence type="ECO:0000256" key="2">
    <source>
        <dbReference type="ARBA" id="ARBA00004742"/>
    </source>
</evidence>
<keyword evidence="9" id="KW-0411">Iron-sulfur</keyword>
<evidence type="ECO:0000256" key="4">
    <source>
        <dbReference type="ARBA" id="ARBA00012093"/>
    </source>
</evidence>
<keyword evidence="6" id="KW-0004">4Fe-4S</keyword>
<dbReference type="AlphaFoldDB" id="A0A317Z3W9"/>
<evidence type="ECO:0000256" key="6">
    <source>
        <dbReference type="ARBA" id="ARBA00022485"/>
    </source>
</evidence>
<evidence type="ECO:0000313" key="14">
    <source>
        <dbReference type="EMBL" id="PWZ94806.1"/>
    </source>
</evidence>
<keyword evidence="7" id="KW-0479">Metal-binding</keyword>
<dbReference type="Pfam" id="PF03313">
    <property type="entry name" value="SDH_alpha"/>
    <property type="match status" value="1"/>
</dbReference>
<dbReference type="GO" id="GO:0003941">
    <property type="term" value="F:L-serine ammonia-lyase activity"/>
    <property type="evidence" value="ECO:0007669"/>
    <property type="project" value="UniProtKB-EC"/>
</dbReference>
<dbReference type="Proteomes" id="UP000246351">
    <property type="component" value="Unassembled WGS sequence"/>
</dbReference>
<organism evidence="14 15">
    <name type="scientific">Staphylococcus pseudintermedius</name>
    <dbReference type="NCBI Taxonomy" id="283734"/>
    <lineage>
        <taxon>Bacteria</taxon>
        <taxon>Bacillati</taxon>
        <taxon>Bacillota</taxon>
        <taxon>Bacilli</taxon>
        <taxon>Bacillales</taxon>
        <taxon>Staphylococcaceae</taxon>
        <taxon>Staphylococcus</taxon>
        <taxon>Staphylococcus intermedius group</taxon>
    </lineage>
</organism>
<gene>
    <name evidence="14" type="ORF">DD924_16690</name>
</gene>
<evidence type="ECO:0000259" key="13">
    <source>
        <dbReference type="Pfam" id="PF03313"/>
    </source>
</evidence>
<accession>A0A317Z3W9</accession>
<dbReference type="GO" id="GO:0006094">
    <property type="term" value="P:gluconeogenesis"/>
    <property type="evidence" value="ECO:0007669"/>
    <property type="project" value="UniProtKB-KW"/>
</dbReference>
<evidence type="ECO:0000256" key="10">
    <source>
        <dbReference type="ARBA" id="ARBA00023239"/>
    </source>
</evidence>
<dbReference type="InterPro" id="IPR005130">
    <property type="entry name" value="Ser_deHydtase-like_asu"/>
</dbReference>
<sequence length="83" mass="7777">ISGAAGGCQAEVGSASAMAAAAAVQTFGGTPEQAGHALAISISNLLGLVCDPVAGLVEIPCVMRNAIGSGNGLISADLALAGV</sequence>
<dbReference type="PANTHER" id="PTHR30182:SF1">
    <property type="entry name" value="L-SERINE DEHYDRATASE 1"/>
    <property type="match status" value="1"/>
</dbReference>
<comment type="cofactor">
    <cofactor evidence="1">
        <name>[4Fe-4S] cluster</name>
        <dbReference type="ChEBI" id="CHEBI:49883"/>
    </cofactor>
</comment>
<evidence type="ECO:0000256" key="8">
    <source>
        <dbReference type="ARBA" id="ARBA00023004"/>
    </source>
</evidence>
<feature type="non-terminal residue" evidence="14">
    <location>
        <position position="83"/>
    </location>
</feature>
<evidence type="ECO:0000256" key="3">
    <source>
        <dbReference type="ARBA" id="ARBA00008636"/>
    </source>
</evidence>
<dbReference type="EC" id="4.3.1.17" evidence="4"/>
<evidence type="ECO:0000256" key="1">
    <source>
        <dbReference type="ARBA" id="ARBA00001966"/>
    </source>
</evidence>
<dbReference type="EMBL" id="QEIV01001903">
    <property type="protein sequence ID" value="PWZ94806.1"/>
    <property type="molecule type" value="Genomic_DNA"/>
</dbReference>
<evidence type="ECO:0000256" key="12">
    <source>
        <dbReference type="ARBA" id="ARBA00049406"/>
    </source>
</evidence>
<proteinExistence type="inferred from homology"/>
<evidence type="ECO:0000256" key="9">
    <source>
        <dbReference type="ARBA" id="ARBA00023014"/>
    </source>
</evidence>
<comment type="similarity">
    <text evidence="3">Belongs to the iron-sulfur dependent L-serine dehydratase family.</text>
</comment>
<dbReference type="GO" id="GO:0046872">
    <property type="term" value="F:metal ion binding"/>
    <property type="evidence" value="ECO:0007669"/>
    <property type="project" value="UniProtKB-KW"/>
</dbReference>
<comment type="catalytic activity">
    <reaction evidence="12">
        <text>L-serine = pyruvate + NH4(+)</text>
        <dbReference type="Rhea" id="RHEA:19169"/>
        <dbReference type="ChEBI" id="CHEBI:15361"/>
        <dbReference type="ChEBI" id="CHEBI:28938"/>
        <dbReference type="ChEBI" id="CHEBI:33384"/>
        <dbReference type="EC" id="4.3.1.17"/>
    </reaction>
</comment>